<dbReference type="Proteomes" id="UP001054945">
    <property type="component" value="Unassembled WGS sequence"/>
</dbReference>
<sequence length="70" mass="7876">MNLPPDPYLYYGCRKRCCLKHNGTTFDHCQQAKKFISGLSLPLTPDKVHDAGQRLPLTFNGLGGCFHKIL</sequence>
<accession>A0AAV4VHG8</accession>
<protein>
    <submittedName>
        <fullName evidence="1">Uncharacterized protein</fullName>
    </submittedName>
</protein>
<organism evidence="1 2">
    <name type="scientific">Caerostris extrusa</name>
    <name type="common">Bark spider</name>
    <name type="synonym">Caerostris bankana</name>
    <dbReference type="NCBI Taxonomy" id="172846"/>
    <lineage>
        <taxon>Eukaryota</taxon>
        <taxon>Metazoa</taxon>
        <taxon>Ecdysozoa</taxon>
        <taxon>Arthropoda</taxon>
        <taxon>Chelicerata</taxon>
        <taxon>Arachnida</taxon>
        <taxon>Araneae</taxon>
        <taxon>Araneomorphae</taxon>
        <taxon>Entelegynae</taxon>
        <taxon>Araneoidea</taxon>
        <taxon>Araneidae</taxon>
        <taxon>Caerostris</taxon>
    </lineage>
</organism>
<keyword evidence="2" id="KW-1185">Reference proteome</keyword>
<gene>
    <name evidence="1" type="ORF">CEXT_115791</name>
</gene>
<proteinExistence type="predicted"/>
<evidence type="ECO:0000313" key="1">
    <source>
        <dbReference type="EMBL" id="GIY69745.1"/>
    </source>
</evidence>
<dbReference type="EMBL" id="BPLR01014580">
    <property type="protein sequence ID" value="GIY69745.1"/>
    <property type="molecule type" value="Genomic_DNA"/>
</dbReference>
<reference evidence="1 2" key="1">
    <citation type="submission" date="2021-06" db="EMBL/GenBank/DDBJ databases">
        <title>Caerostris extrusa draft genome.</title>
        <authorList>
            <person name="Kono N."/>
            <person name="Arakawa K."/>
        </authorList>
    </citation>
    <scope>NUCLEOTIDE SEQUENCE [LARGE SCALE GENOMIC DNA]</scope>
</reference>
<evidence type="ECO:0000313" key="2">
    <source>
        <dbReference type="Proteomes" id="UP001054945"/>
    </source>
</evidence>
<comment type="caution">
    <text evidence="1">The sequence shown here is derived from an EMBL/GenBank/DDBJ whole genome shotgun (WGS) entry which is preliminary data.</text>
</comment>
<dbReference type="AlphaFoldDB" id="A0AAV4VHG8"/>
<name>A0AAV4VHG8_CAEEX</name>